<dbReference type="Gene3D" id="3.30.450.20">
    <property type="entry name" value="PAS domain"/>
    <property type="match status" value="1"/>
</dbReference>
<feature type="domain" description="Sigma-54 factor interaction" evidence="6">
    <location>
        <begin position="148"/>
        <end position="376"/>
    </location>
</feature>
<evidence type="ECO:0000259" key="6">
    <source>
        <dbReference type="PROSITE" id="PS50045"/>
    </source>
</evidence>
<feature type="domain" description="PAS" evidence="7">
    <location>
        <begin position="12"/>
        <end position="86"/>
    </location>
</feature>
<dbReference type="Gene3D" id="1.10.8.60">
    <property type="match status" value="1"/>
</dbReference>
<organism evidence="9 10">
    <name type="scientific">Peribacillus butanolivorans</name>
    <dbReference type="NCBI Taxonomy" id="421767"/>
    <lineage>
        <taxon>Bacteria</taxon>
        <taxon>Bacillati</taxon>
        <taxon>Bacillota</taxon>
        <taxon>Bacilli</taxon>
        <taxon>Bacillales</taxon>
        <taxon>Bacillaceae</taxon>
        <taxon>Peribacillus</taxon>
    </lineage>
</organism>
<dbReference type="PRINTS" id="PR01590">
    <property type="entry name" value="HTHFIS"/>
</dbReference>
<dbReference type="InterPro" id="IPR027417">
    <property type="entry name" value="P-loop_NTPase"/>
</dbReference>
<dbReference type="PROSITE" id="PS50112">
    <property type="entry name" value="PAS"/>
    <property type="match status" value="1"/>
</dbReference>
<dbReference type="PROSITE" id="PS00688">
    <property type="entry name" value="SIGMA54_INTERACT_3"/>
    <property type="match status" value="1"/>
</dbReference>
<evidence type="ECO:0000256" key="5">
    <source>
        <dbReference type="ARBA" id="ARBA00023163"/>
    </source>
</evidence>
<dbReference type="PROSITE" id="PS50045">
    <property type="entry name" value="SIGMA54_INTERACT_4"/>
    <property type="match status" value="1"/>
</dbReference>
<dbReference type="Gene3D" id="1.10.10.60">
    <property type="entry name" value="Homeodomain-like"/>
    <property type="match status" value="1"/>
</dbReference>
<dbReference type="Proteomes" id="UP000260457">
    <property type="component" value="Chromosome"/>
</dbReference>
<dbReference type="Pfam" id="PF13426">
    <property type="entry name" value="PAS_9"/>
    <property type="match status" value="1"/>
</dbReference>
<dbReference type="PANTHER" id="PTHR32071:SF74">
    <property type="entry name" value="TRANSCRIPTIONAL ACTIVATOR ROCR"/>
    <property type="match status" value="1"/>
</dbReference>
<dbReference type="GO" id="GO:0043565">
    <property type="term" value="F:sequence-specific DNA binding"/>
    <property type="evidence" value="ECO:0007669"/>
    <property type="project" value="InterPro"/>
</dbReference>
<keyword evidence="2" id="KW-0067">ATP-binding</keyword>
<dbReference type="PROSITE" id="PS00675">
    <property type="entry name" value="SIGMA54_INTERACT_1"/>
    <property type="match status" value="1"/>
</dbReference>
<accession>A0AAX0S5T3</accession>
<evidence type="ECO:0000313" key="8">
    <source>
        <dbReference type="EMBL" id="AXN38030.1"/>
    </source>
</evidence>
<protein>
    <submittedName>
        <fullName evidence="9">Sigma-54-dependent Fis family transcriptional regulator</fullName>
    </submittedName>
</protein>
<reference evidence="9 10" key="1">
    <citation type="submission" date="2017-09" db="EMBL/GenBank/DDBJ databases">
        <title>Large-scale bioinformatics analysis of Bacillus genomes uncovers conserved roles of natural products in bacterial physiology.</title>
        <authorList>
            <consortium name="Agbiome Team Llc"/>
            <person name="Bleich R.M."/>
            <person name="Kirk G.J."/>
            <person name="Santa Maria K.C."/>
            <person name="Allen S.E."/>
            <person name="Farag S."/>
            <person name="Shank E.A."/>
            <person name="Bowers A."/>
        </authorList>
    </citation>
    <scope>NUCLEOTIDE SEQUENCE [LARGE SCALE GENOMIC DNA]</scope>
    <source>
        <strain evidence="9 10">AFS003229</strain>
    </source>
</reference>
<keyword evidence="11" id="KW-1185">Reference proteome</keyword>
<dbReference type="Gene3D" id="3.40.50.300">
    <property type="entry name" value="P-loop containing nucleotide triphosphate hydrolases"/>
    <property type="match status" value="1"/>
</dbReference>
<reference evidence="8 11" key="2">
    <citation type="submission" date="2018-07" db="EMBL/GenBank/DDBJ databases">
        <title>The molecular basis for the intramolecular migration of carboxyl group in the catabolism of para-hydroxybenzoate via gentisate.</title>
        <authorList>
            <person name="Zhao H."/>
            <person name="Xu Y."/>
            <person name="Lin S."/>
            <person name="Spain J.C."/>
            <person name="Zhou N.-Y."/>
        </authorList>
    </citation>
    <scope>NUCLEOTIDE SEQUENCE [LARGE SCALE GENOMIC DNA]</scope>
    <source>
        <strain evidence="8 11">PHB-7a</strain>
    </source>
</reference>
<dbReference type="GeneID" id="97411436"/>
<dbReference type="InterPro" id="IPR058031">
    <property type="entry name" value="AAA_lid_NorR"/>
</dbReference>
<dbReference type="SUPFAM" id="SSF52540">
    <property type="entry name" value="P-loop containing nucleoside triphosphate hydrolases"/>
    <property type="match status" value="1"/>
</dbReference>
<dbReference type="SUPFAM" id="SSF46689">
    <property type="entry name" value="Homeodomain-like"/>
    <property type="match status" value="1"/>
</dbReference>
<dbReference type="SUPFAM" id="SSF55785">
    <property type="entry name" value="PYP-like sensor domain (PAS domain)"/>
    <property type="match status" value="1"/>
</dbReference>
<dbReference type="AlphaFoldDB" id="A0AAX0S5T3"/>
<dbReference type="NCBIfam" id="TIGR00229">
    <property type="entry name" value="sensory_box"/>
    <property type="match status" value="1"/>
</dbReference>
<dbReference type="Pfam" id="PF02954">
    <property type="entry name" value="HTH_8"/>
    <property type="match status" value="1"/>
</dbReference>
<dbReference type="Pfam" id="PF00158">
    <property type="entry name" value="Sigma54_activat"/>
    <property type="match status" value="1"/>
</dbReference>
<dbReference type="CDD" id="cd00009">
    <property type="entry name" value="AAA"/>
    <property type="match status" value="1"/>
</dbReference>
<dbReference type="EMBL" id="CP030926">
    <property type="protein sequence ID" value="AXN38030.1"/>
    <property type="molecule type" value="Genomic_DNA"/>
</dbReference>
<dbReference type="InterPro" id="IPR025944">
    <property type="entry name" value="Sigma_54_int_dom_CS"/>
</dbReference>
<dbReference type="PANTHER" id="PTHR32071">
    <property type="entry name" value="TRANSCRIPTIONAL REGULATORY PROTEIN"/>
    <property type="match status" value="1"/>
</dbReference>
<dbReference type="GO" id="GO:0005524">
    <property type="term" value="F:ATP binding"/>
    <property type="evidence" value="ECO:0007669"/>
    <property type="project" value="UniProtKB-KW"/>
</dbReference>
<evidence type="ECO:0000313" key="9">
    <source>
        <dbReference type="EMBL" id="PEJ34332.1"/>
    </source>
</evidence>
<dbReference type="InterPro" id="IPR035965">
    <property type="entry name" value="PAS-like_dom_sf"/>
</dbReference>
<keyword evidence="4" id="KW-0238">DNA-binding</keyword>
<name>A0AAX0S5T3_9BACI</name>
<dbReference type="InterPro" id="IPR025662">
    <property type="entry name" value="Sigma_54_int_dom_ATP-bd_1"/>
</dbReference>
<gene>
    <name evidence="9" type="ORF">CN689_09345</name>
    <name evidence="8" type="ORF">DTO10_06020</name>
</gene>
<proteinExistence type="predicted"/>
<evidence type="ECO:0000256" key="1">
    <source>
        <dbReference type="ARBA" id="ARBA00022741"/>
    </source>
</evidence>
<evidence type="ECO:0000313" key="11">
    <source>
        <dbReference type="Proteomes" id="UP000260457"/>
    </source>
</evidence>
<dbReference type="FunFam" id="3.40.50.300:FF:000006">
    <property type="entry name" value="DNA-binding transcriptional regulator NtrC"/>
    <property type="match status" value="1"/>
</dbReference>
<dbReference type="Pfam" id="PF25601">
    <property type="entry name" value="AAA_lid_14"/>
    <property type="match status" value="1"/>
</dbReference>
<keyword evidence="3" id="KW-0805">Transcription regulation</keyword>
<dbReference type="InterPro" id="IPR025943">
    <property type="entry name" value="Sigma_54_int_dom_ATP-bd_2"/>
</dbReference>
<dbReference type="RefSeq" id="WP_053347469.1">
    <property type="nucleotide sequence ID" value="NZ_CP030926.1"/>
</dbReference>
<dbReference type="Proteomes" id="UP000220106">
    <property type="component" value="Unassembled WGS sequence"/>
</dbReference>
<evidence type="ECO:0000256" key="4">
    <source>
        <dbReference type="ARBA" id="ARBA00023125"/>
    </source>
</evidence>
<dbReference type="InterPro" id="IPR003593">
    <property type="entry name" value="AAA+_ATPase"/>
</dbReference>
<sequence length="471" mass="53321">MNLDQIIKIEGFQSILYSLVDVIDIGIHIIDTEGLTIVYNKKMAEIEGMDSEDVLGKKIPDIFKFQEETESTLIRALHSGKATENSKQTYFNNLGQEITTINNTFPILDQKQNIIGAIEVAKDITNLERIIKDNILNKGDTKYTFDSIIGTSENFLDVIEKSKRSTRTTSSILIVGETGTGKELFAQSIHNGSNRSTHPFISQNCAALPDSLIEGILFGTKKGAFTGSIERPGLFEQAQGGTILLDEINSLNPNLQAKLLRALQERTIRRVGDTKDKKIDVRVIATINEDPIDAISNDHLRKDLYYRLSVVSLFIPPLRERKEDIPLLAQSFIEKFNALFELDIEGISDEVYSLFYDYEWPGNVRELEHIIEGAMNLLEPGDTKIEIPHLPTLFKKKAHMEETQLDIKNDLIQNEELQDTTLSLDDYIANTEKIYLEKILKEHGMNISKAAKALNISRQSLQYRLKKHQVK</sequence>
<dbReference type="CDD" id="cd00130">
    <property type="entry name" value="PAS"/>
    <property type="match status" value="1"/>
</dbReference>
<dbReference type="InterPro" id="IPR002078">
    <property type="entry name" value="Sigma_54_int"/>
</dbReference>
<dbReference type="InterPro" id="IPR009057">
    <property type="entry name" value="Homeodomain-like_sf"/>
</dbReference>
<dbReference type="InterPro" id="IPR002197">
    <property type="entry name" value="HTH_Fis"/>
</dbReference>
<dbReference type="KEGG" id="pbut:DTO10_06020"/>
<dbReference type="SMART" id="SM00382">
    <property type="entry name" value="AAA"/>
    <property type="match status" value="1"/>
</dbReference>
<dbReference type="PROSITE" id="PS00676">
    <property type="entry name" value="SIGMA54_INTERACT_2"/>
    <property type="match status" value="1"/>
</dbReference>
<evidence type="ECO:0000256" key="2">
    <source>
        <dbReference type="ARBA" id="ARBA00022840"/>
    </source>
</evidence>
<dbReference type="GO" id="GO:0006355">
    <property type="term" value="P:regulation of DNA-templated transcription"/>
    <property type="evidence" value="ECO:0007669"/>
    <property type="project" value="InterPro"/>
</dbReference>
<evidence type="ECO:0000259" key="7">
    <source>
        <dbReference type="PROSITE" id="PS50112"/>
    </source>
</evidence>
<evidence type="ECO:0000313" key="10">
    <source>
        <dbReference type="Proteomes" id="UP000220106"/>
    </source>
</evidence>
<keyword evidence="5" id="KW-0804">Transcription</keyword>
<dbReference type="InterPro" id="IPR000014">
    <property type="entry name" value="PAS"/>
</dbReference>
<keyword evidence="1" id="KW-0547">Nucleotide-binding</keyword>
<evidence type="ECO:0000256" key="3">
    <source>
        <dbReference type="ARBA" id="ARBA00023015"/>
    </source>
</evidence>
<dbReference type="EMBL" id="NUEQ01000014">
    <property type="protein sequence ID" value="PEJ34332.1"/>
    <property type="molecule type" value="Genomic_DNA"/>
</dbReference>